<dbReference type="InterPro" id="IPR020843">
    <property type="entry name" value="ER"/>
</dbReference>
<dbReference type="CDD" id="cd05289">
    <property type="entry name" value="MDR_like_2"/>
    <property type="match status" value="1"/>
</dbReference>
<dbReference type="Pfam" id="PF00107">
    <property type="entry name" value="ADH_zinc_N"/>
    <property type="match status" value="1"/>
</dbReference>
<dbReference type="GO" id="GO:0016491">
    <property type="term" value="F:oxidoreductase activity"/>
    <property type="evidence" value="ECO:0007669"/>
    <property type="project" value="InterPro"/>
</dbReference>
<dbReference type="Gene3D" id="3.40.50.720">
    <property type="entry name" value="NAD(P)-binding Rossmann-like Domain"/>
    <property type="match status" value="1"/>
</dbReference>
<dbReference type="Gene3D" id="3.90.180.10">
    <property type="entry name" value="Medium-chain alcohol dehydrogenases, catalytic domain"/>
    <property type="match status" value="1"/>
</dbReference>
<dbReference type="Proteomes" id="UP000052013">
    <property type="component" value="Unassembled WGS sequence"/>
</dbReference>
<dbReference type="PATRIC" id="fig|1423739.3.peg.2693"/>
<proteinExistence type="predicted"/>
<evidence type="ECO:0000313" key="3">
    <source>
        <dbReference type="Proteomes" id="UP000052013"/>
    </source>
</evidence>
<dbReference type="AlphaFoldDB" id="A0A0R1SRE3"/>
<dbReference type="SUPFAM" id="SSF50129">
    <property type="entry name" value="GroES-like"/>
    <property type="match status" value="1"/>
</dbReference>
<accession>A0A0R1SRE3</accession>
<name>A0A0R1SRE3_9LACO</name>
<gene>
    <name evidence="2" type="ORF">FC85_GL002595</name>
</gene>
<dbReference type="InterPro" id="IPR052585">
    <property type="entry name" value="Lipid_raft_assoc_Zn_ADH"/>
</dbReference>
<dbReference type="PANTHER" id="PTHR43482:SF1">
    <property type="entry name" value="PROTEIN AST1-RELATED"/>
    <property type="match status" value="1"/>
</dbReference>
<organism evidence="2 3">
    <name type="scientific">Lentilactobacillus diolivorans DSM 14421</name>
    <dbReference type="NCBI Taxonomy" id="1423739"/>
    <lineage>
        <taxon>Bacteria</taxon>
        <taxon>Bacillati</taxon>
        <taxon>Bacillota</taxon>
        <taxon>Bacilli</taxon>
        <taxon>Lactobacillales</taxon>
        <taxon>Lactobacillaceae</taxon>
        <taxon>Lentilactobacillus</taxon>
    </lineage>
</organism>
<dbReference type="EMBL" id="AZEY01000029">
    <property type="protein sequence ID" value="KRL67739.1"/>
    <property type="molecule type" value="Genomic_DNA"/>
</dbReference>
<dbReference type="Pfam" id="PF08240">
    <property type="entry name" value="ADH_N"/>
    <property type="match status" value="1"/>
</dbReference>
<dbReference type="PANTHER" id="PTHR43482">
    <property type="entry name" value="PROTEIN AST1-RELATED"/>
    <property type="match status" value="1"/>
</dbReference>
<dbReference type="RefSeq" id="WP_057864189.1">
    <property type="nucleotide sequence ID" value="NZ_AZEY01000029.1"/>
</dbReference>
<dbReference type="STRING" id="1423739.FC85_GL002595"/>
<reference evidence="2 3" key="1">
    <citation type="journal article" date="2015" name="Genome Announc.">
        <title>Expanding the biotechnology potential of lactobacilli through comparative genomics of 213 strains and associated genera.</title>
        <authorList>
            <person name="Sun Z."/>
            <person name="Harris H.M."/>
            <person name="McCann A."/>
            <person name="Guo C."/>
            <person name="Argimon S."/>
            <person name="Zhang W."/>
            <person name="Yang X."/>
            <person name="Jeffery I.B."/>
            <person name="Cooney J.C."/>
            <person name="Kagawa T.F."/>
            <person name="Liu W."/>
            <person name="Song Y."/>
            <person name="Salvetti E."/>
            <person name="Wrobel A."/>
            <person name="Rasinkangas P."/>
            <person name="Parkhill J."/>
            <person name="Rea M.C."/>
            <person name="O'Sullivan O."/>
            <person name="Ritari J."/>
            <person name="Douillard F.P."/>
            <person name="Paul Ross R."/>
            <person name="Yang R."/>
            <person name="Briner A.E."/>
            <person name="Felis G.E."/>
            <person name="de Vos W.M."/>
            <person name="Barrangou R."/>
            <person name="Klaenhammer T.R."/>
            <person name="Caufield P.W."/>
            <person name="Cui Y."/>
            <person name="Zhang H."/>
            <person name="O'Toole P.W."/>
        </authorList>
    </citation>
    <scope>NUCLEOTIDE SEQUENCE [LARGE SCALE GENOMIC DNA]</scope>
    <source>
        <strain evidence="2 3">DSM 14421</strain>
    </source>
</reference>
<evidence type="ECO:0000313" key="2">
    <source>
        <dbReference type="EMBL" id="KRL67739.1"/>
    </source>
</evidence>
<comment type="caution">
    <text evidence="2">The sequence shown here is derived from an EMBL/GenBank/DDBJ whole genome shotgun (WGS) entry which is preliminary data.</text>
</comment>
<dbReference type="SUPFAM" id="SSF51735">
    <property type="entry name" value="NAD(P)-binding Rossmann-fold domains"/>
    <property type="match status" value="1"/>
</dbReference>
<dbReference type="InterPro" id="IPR011032">
    <property type="entry name" value="GroES-like_sf"/>
</dbReference>
<sequence length="316" mass="34155">MKAIGINQYGDSKMLQELNTDIPQIATNEVLVKTEAFAINPLDVAIREGQFKNSVILLFPMILGTDAVGSIVKVGTNVNNFHVGDEIIAHAGYGTYAEYFRVSSDHIGLRPSQYSLHEAAGLPLSGITAYNVLIHSAQARSGQKIAVFGASGGVGSMVVQMAKAYGLDVVAIDRQDTKAYVLSIGANEFISIDEISSPKVMHPLTSQMDIVIDASNFGKGAVTGVNLVHDGGTFVTLTHVPTLTKIPKNIILKEYVPEKKYYDSDAFAAITLMIRNNQLHTRIDKTLDFTLENVRMGQDYVATGKHNGKVVVSLNS</sequence>
<dbReference type="InterPro" id="IPR013149">
    <property type="entry name" value="ADH-like_C"/>
</dbReference>
<dbReference type="InterPro" id="IPR036291">
    <property type="entry name" value="NAD(P)-bd_dom_sf"/>
</dbReference>
<evidence type="ECO:0000259" key="1">
    <source>
        <dbReference type="SMART" id="SM00829"/>
    </source>
</evidence>
<dbReference type="InterPro" id="IPR013154">
    <property type="entry name" value="ADH-like_N"/>
</dbReference>
<protein>
    <recommendedName>
        <fullName evidence="1">Enoyl reductase (ER) domain-containing protein</fullName>
    </recommendedName>
</protein>
<feature type="domain" description="Enoyl reductase (ER)" evidence="1">
    <location>
        <begin position="10"/>
        <end position="312"/>
    </location>
</feature>
<dbReference type="SMART" id="SM00829">
    <property type="entry name" value="PKS_ER"/>
    <property type="match status" value="1"/>
</dbReference>